<proteinExistence type="predicted"/>
<dbReference type="AlphaFoldDB" id="V5SI54"/>
<name>V5SI54_9HYPH</name>
<evidence type="ECO:0000313" key="2">
    <source>
        <dbReference type="Proteomes" id="UP000018542"/>
    </source>
</evidence>
<accession>V5SI54</accession>
<gene>
    <name evidence="1" type="ORF">W911_10080</name>
</gene>
<dbReference type="PATRIC" id="fig|1029756.8.peg.2096"/>
<dbReference type="EMBL" id="CP006912">
    <property type="protein sequence ID" value="AHB50182.1"/>
    <property type="molecule type" value="Genomic_DNA"/>
</dbReference>
<dbReference type="STRING" id="1029756.W911_10080"/>
<dbReference type="HOGENOM" id="CLU_3118682_0_0_5"/>
<keyword evidence="2" id="KW-1185">Reference proteome</keyword>
<protein>
    <submittedName>
        <fullName evidence="1">Uncharacterized protein</fullName>
    </submittedName>
</protein>
<organism evidence="1 2">
    <name type="scientific">Hyphomicrobium nitrativorans NL23</name>
    <dbReference type="NCBI Taxonomy" id="1029756"/>
    <lineage>
        <taxon>Bacteria</taxon>
        <taxon>Pseudomonadati</taxon>
        <taxon>Pseudomonadota</taxon>
        <taxon>Alphaproteobacteria</taxon>
        <taxon>Hyphomicrobiales</taxon>
        <taxon>Hyphomicrobiaceae</taxon>
        <taxon>Hyphomicrobium</taxon>
    </lineage>
</organism>
<evidence type="ECO:0000313" key="1">
    <source>
        <dbReference type="EMBL" id="AHB50182.1"/>
    </source>
</evidence>
<sequence length="50" mass="5390">MAFGFVFDGLGEVYGLPDGRVPPVHPAFLATLRFFPRFPAAVLPEGNIAD</sequence>
<reference evidence="1 2" key="1">
    <citation type="journal article" date="2014" name="Genome Announc.">
        <title>Complete Genome Sequence of Hyphomicrobium nitrativorans Strain NL23, a Denitrifying Bacterium Isolated from Biofilm of a Methanol-Fed Denitrification System Treating Seawater at the Montreal Biodome.</title>
        <authorList>
            <person name="Martineau C."/>
            <person name="Villeneuve C."/>
            <person name="Mauffrey F."/>
            <person name="Villemur R."/>
        </authorList>
    </citation>
    <scope>NUCLEOTIDE SEQUENCE [LARGE SCALE GENOMIC DNA]</scope>
    <source>
        <strain evidence="1">NL23</strain>
    </source>
</reference>
<dbReference type="Proteomes" id="UP000018542">
    <property type="component" value="Chromosome"/>
</dbReference>
<dbReference type="KEGG" id="hni:W911_10080"/>